<evidence type="ECO:0000313" key="11">
    <source>
        <dbReference type="EMBL" id="CAA6828258.1"/>
    </source>
</evidence>
<evidence type="ECO:0000256" key="6">
    <source>
        <dbReference type="ARBA" id="ARBA00022833"/>
    </source>
</evidence>
<evidence type="ECO:0000256" key="5">
    <source>
        <dbReference type="ARBA" id="ARBA00022785"/>
    </source>
</evidence>
<dbReference type="EC" id="6.3.4.20" evidence="9"/>
<evidence type="ECO:0000256" key="7">
    <source>
        <dbReference type="ARBA" id="ARBA00022840"/>
    </source>
</evidence>
<keyword evidence="4" id="KW-0547">Nucleotide-binding</keyword>
<dbReference type="GO" id="GO:0005524">
    <property type="term" value="F:ATP binding"/>
    <property type="evidence" value="ECO:0007669"/>
    <property type="project" value="UniProtKB-KW"/>
</dbReference>
<proteinExistence type="inferred from homology"/>
<reference evidence="11" key="1">
    <citation type="submission" date="2020-01" db="EMBL/GenBank/DDBJ databases">
        <authorList>
            <person name="Meier V. D."/>
            <person name="Meier V D."/>
        </authorList>
    </citation>
    <scope>NUCLEOTIDE SEQUENCE</scope>
    <source>
        <strain evidence="11">HLG_WM_MAG_10</strain>
    </source>
</reference>
<evidence type="ECO:0000256" key="2">
    <source>
        <dbReference type="ARBA" id="ARBA00022598"/>
    </source>
</evidence>
<comment type="catalytic activity">
    <reaction evidence="10">
        <text>7-carboxy-7-carbaguanine + NH4(+) + 2 ATP = 7-cyano-7-carbaguanine + 2 AMP + 2 diphosphate + 2 H(+)</text>
        <dbReference type="Rhea" id="RHEA:27982"/>
        <dbReference type="ChEBI" id="CHEBI:15378"/>
        <dbReference type="ChEBI" id="CHEBI:28938"/>
        <dbReference type="ChEBI" id="CHEBI:30616"/>
        <dbReference type="ChEBI" id="CHEBI:33019"/>
        <dbReference type="ChEBI" id="CHEBI:45075"/>
        <dbReference type="ChEBI" id="CHEBI:61036"/>
        <dbReference type="ChEBI" id="CHEBI:456215"/>
        <dbReference type="EC" id="6.3.4.20"/>
    </reaction>
</comment>
<evidence type="ECO:0000256" key="9">
    <source>
        <dbReference type="ARBA" id="ARBA00039149"/>
    </source>
</evidence>
<protein>
    <recommendedName>
        <fullName evidence="9">7-cyano-7-deazaguanine synthase</fullName>
        <ecNumber evidence="9">6.3.4.20</ecNumber>
    </recommendedName>
</protein>
<dbReference type="GO" id="GO:0008616">
    <property type="term" value="P:tRNA queuosine(34) biosynthetic process"/>
    <property type="evidence" value="ECO:0007669"/>
    <property type="project" value="UniProtKB-KW"/>
</dbReference>
<dbReference type="SUPFAM" id="SSF52402">
    <property type="entry name" value="Adenine nucleotide alpha hydrolases-like"/>
    <property type="match status" value="1"/>
</dbReference>
<dbReference type="InterPro" id="IPR014729">
    <property type="entry name" value="Rossmann-like_a/b/a_fold"/>
</dbReference>
<comment type="similarity">
    <text evidence="8">Belongs to the QueC family.</text>
</comment>
<name>A0A6S6U9A2_9BACT</name>
<dbReference type="InterPro" id="IPR018317">
    <property type="entry name" value="QueC"/>
</dbReference>
<sequence length="216" mass="24898">MNYKALIPFSGGIDSTAGLYLTLTQNPEQQFLVFKVNLINGECASRTVKEEQAVNNILDELRRMGIQNFTFKRLSFDYSQLGPPPIWDSEAVNFAAATCLRAHPEISELVEGAIADDYLQEGFQERLDQIEKILYLVSERSKANFKIVFPLKEMLKYEVMKSIPPNILKLTWSCRYPEGAANWELKRCHKCSTCKTIDHVLEKHPNEFDFLKENWL</sequence>
<dbReference type="GO" id="GO:0016874">
    <property type="term" value="F:ligase activity"/>
    <property type="evidence" value="ECO:0007669"/>
    <property type="project" value="UniProtKB-KW"/>
</dbReference>
<dbReference type="GO" id="GO:0046872">
    <property type="term" value="F:metal ion binding"/>
    <property type="evidence" value="ECO:0007669"/>
    <property type="project" value="UniProtKB-KW"/>
</dbReference>
<evidence type="ECO:0000256" key="8">
    <source>
        <dbReference type="ARBA" id="ARBA00037993"/>
    </source>
</evidence>
<dbReference type="AlphaFoldDB" id="A0A6S6U9A2"/>
<comment type="pathway">
    <text evidence="1">Purine metabolism; 7-cyano-7-deazaguanine biosynthesis.</text>
</comment>
<dbReference type="Gene3D" id="3.40.50.620">
    <property type="entry name" value="HUPs"/>
    <property type="match status" value="1"/>
</dbReference>
<keyword evidence="6" id="KW-0862">Zinc</keyword>
<keyword evidence="5" id="KW-0671">Queuosine biosynthesis</keyword>
<keyword evidence="2" id="KW-0436">Ligase</keyword>
<dbReference type="EMBL" id="CACVAQ010000425">
    <property type="protein sequence ID" value="CAA6828258.1"/>
    <property type="molecule type" value="Genomic_DNA"/>
</dbReference>
<evidence type="ECO:0000256" key="1">
    <source>
        <dbReference type="ARBA" id="ARBA00005061"/>
    </source>
</evidence>
<dbReference type="PANTHER" id="PTHR42914">
    <property type="entry name" value="7-CYANO-7-DEAZAGUANINE SYNTHASE"/>
    <property type="match status" value="1"/>
</dbReference>
<gene>
    <name evidence="11" type="ORF">HELGO_WM22395</name>
</gene>
<dbReference type="PANTHER" id="PTHR42914:SF1">
    <property type="entry name" value="7-CYANO-7-DEAZAGUANINE SYNTHASE"/>
    <property type="match status" value="1"/>
</dbReference>
<keyword evidence="3" id="KW-0479">Metal-binding</keyword>
<evidence type="ECO:0000256" key="4">
    <source>
        <dbReference type="ARBA" id="ARBA00022741"/>
    </source>
</evidence>
<keyword evidence="7" id="KW-0067">ATP-binding</keyword>
<organism evidence="11">
    <name type="scientific">uncultured Aureispira sp</name>
    <dbReference type="NCBI Taxonomy" id="1331704"/>
    <lineage>
        <taxon>Bacteria</taxon>
        <taxon>Pseudomonadati</taxon>
        <taxon>Bacteroidota</taxon>
        <taxon>Saprospiria</taxon>
        <taxon>Saprospirales</taxon>
        <taxon>Saprospiraceae</taxon>
        <taxon>Aureispira</taxon>
        <taxon>environmental samples</taxon>
    </lineage>
</organism>
<evidence type="ECO:0000256" key="3">
    <source>
        <dbReference type="ARBA" id="ARBA00022723"/>
    </source>
</evidence>
<accession>A0A6S6U9A2</accession>
<evidence type="ECO:0000256" key="10">
    <source>
        <dbReference type="ARBA" id="ARBA00047890"/>
    </source>
</evidence>